<evidence type="ECO:0000313" key="4">
    <source>
        <dbReference type="EMBL" id="ALO44176.1"/>
    </source>
</evidence>
<gene>
    <name evidence="4" type="ORF">PP2015_3704</name>
</gene>
<evidence type="ECO:0000256" key="2">
    <source>
        <dbReference type="ARBA" id="ARBA00023002"/>
    </source>
</evidence>
<dbReference type="KEGG" id="pphe:PP2015_3704"/>
<dbReference type="InterPro" id="IPR050816">
    <property type="entry name" value="Flavin-dep_Halogenase_NPB"/>
</dbReference>
<keyword evidence="1" id="KW-0285">Flavoprotein</keyword>
<dbReference type="GO" id="GO:0004497">
    <property type="term" value="F:monooxygenase activity"/>
    <property type="evidence" value="ECO:0007669"/>
    <property type="project" value="InterPro"/>
</dbReference>
<evidence type="ECO:0000256" key="1">
    <source>
        <dbReference type="ARBA" id="ARBA00022630"/>
    </source>
</evidence>
<dbReference type="RefSeq" id="WP_083496686.1">
    <property type="nucleotide sequence ID" value="NZ_CP013188.1"/>
</dbReference>
<dbReference type="PATRIC" id="fig|161398.10.peg.3787"/>
<dbReference type="InterPro" id="IPR036188">
    <property type="entry name" value="FAD/NAD-bd_sf"/>
</dbReference>
<dbReference type="PANTHER" id="PTHR43747">
    <property type="entry name" value="FAD-BINDING PROTEIN"/>
    <property type="match status" value="1"/>
</dbReference>
<keyword evidence="5" id="KW-1185">Reference proteome</keyword>
<dbReference type="InterPro" id="IPR006905">
    <property type="entry name" value="Flavin_halogenase"/>
</dbReference>
<dbReference type="STRING" id="161398.PP2015_3704"/>
<proteinExistence type="predicted"/>
<dbReference type="AlphaFoldDB" id="A0A0S2K6Z3"/>
<dbReference type="OrthoDB" id="6310849at2"/>
<evidence type="ECO:0000259" key="3">
    <source>
        <dbReference type="Pfam" id="PF00890"/>
    </source>
</evidence>
<dbReference type="SUPFAM" id="SSF51905">
    <property type="entry name" value="FAD/NAD(P)-binding domain"/>
    <property type="match status" value="1"/>
</dbReference>
<dbReference type="Pfam" id="PF04820">
    <property type="entry name" value="Trp_halogenase"/>
    <property type="match status" value="1"/>
</dbReference>
<protein>
    <recommendedName>
        <fullName evidence="3">FAD-dependent oxidoreductase 2 FAD-binding domain-containing protein</fullName>
    </recommendedName>
</protein>
<dbReference type="Gene3D" id="3.50.50.60">
    <property type="entry name" value="FAD/NAD(P)-binding domain"/>
    <property type="match status" value="1"/>
</dbReference>
<dbReference type="Pfam" id="PF00890">
    <property type="entry name" value="FAD_binding_2"/>
    <property type="match status" value="1"/>
</dbReference>
<dbReference type="InterPro" id="IPR003953">
    <property type="entry name" value="FAD-dep_OxRdtase_2_FAD-bd"/>
</dbReference>
<dbReference type="PANTHER" id="PTHR43747:SF1">
    <property type="entry name" value="SLR1998 PROTEIN"/>
    <property type="match status" value="1"/>
</dbReference>
<accession>A0A0S2K6Z3</accession>
<dbReference type="Proteomes" id="UP000061457">
    <property type="component" value="Chromosome II"/>
</dbReference>
<name>A0A0S2K6Z3_9GAMM</name>
<organism evidence="4 5">
    <name type="scientific">Pseudoalteromonas phenolica</name>
    <dbReference type="NCBI Taxonomy" id="161398"/>
    <lineage>
        <taxon>Bacteria</taxon>
        <taxon>Pseudomonadati</taxon>
        <taxon>Pseudomonadota</taxon>
        <taxon>Gammaproteobacteria</taxon>
        <taxon>Alteromonadales</taxon>
        <taxon>Pseudoalteromonadaceae</taxon>
        <taxon>Pseudoalteromonas</taxon>
    </lineage>
</organism>
<feature type="domain" description="FAD-dependent oxidoreductase 2 FAD-binding" evidence="3">
    <location>
        <begin position="6"/>
        <end position="44"/>
    </location>
</feature>
<dbReference type="EMBL" id="CP013188">
    <property type="protein sequence ID" value="ALO44176.1"/>
    <property type="molecule type" value="Genomic_DNA"/>
</dbReference>
<evidence type="ECO:0000313" key="5">
    <source>
        <dbReference type="Proteomes" id="UP000061457"/>
    </source>
</evidence>
<reference evidence="5" key="1">
    <citation type="submission" date="2015-11" db="EMBL/GenBank/DDBJ databases">
        <authorList>
            <person name="Kim K.M."/>
        </authorList>
    </citation>
    <scope>NUCLEOTIDE SEQUENCE [LARGE SCALE GENOMIC DNA]</scope>
    <source>
        <strain evidence="5">KCTC 12086</strain>
    </source>
</reference>
<sequence length="369" mass="40660">MNLYFDCVIAGTGPAACACALVLKKAGLNVALVAKKSNKQPAFSVGESLPGAALPLLNRIGVSDLSELLTKGQFSRCTGNASAWGSEQWHKTDAIQNPQGGGWHIDRAAFNHALLKFTVSQGVTLLYSQVLSAEYKSCWHVMLTEQTDVLRCDYLIDGTGRASSLGKLIGRKKIHLDKQMAIVAWFESSDDDQEKMTRIKAVSDGWWYSARLPNKSTKGLPIRVVAKFMLPEQSKSLNTPQAYLMQLNNSGLLPVDFNESQILSGPYFTDASVSKLDELSNNTLSFLAIGDAALSLDPLSSQGMFFALYSGIKAGEQIIEARANQINQFENYDNDINAVLNANQKARKHYYVSEHRFSESEYWQSRVLS</sequence>
<dbReference type="Gene3D" id="3.30.9.100">
    <property type="match status" value="1"/>
</dbReference>
<keyword evidence="2" id="KW-0560">Oxidoreductase</keyword>